<feature type="DNA-binding region" description="Homeobox" evidence="4">
    <location>
        <begin position="20"/>
        <end position="82"/>
    </location>
</feature>
<protein>
    <recommendedName>
        <fullName evidence="5">Homeobox domain-containing protein</fullName>
    </recommendedName>
</protein>
<dbReference type="GO" id="GO:0000981">
    <property type="term" value="F:DNA-binding transcription factor activity, RNA polymerase II-specific"/>
    <property type="evidence" value="ECO:0007669"/>
    <property type="project" value="InterPro"/>
</dbReference>
<gene>
    <name evidence="6" type="ORF">BpHYR1_046266</name>
</gene>
<dbReference type="InterPro" id="IPR001356">
    <property type="entry name" value="HD"/>
</dbReference>
<dbReference type="PROSITE" id="PS00027">
    <property type="entry name" value="HOMEOBOX_1"/>
    <property type="match status" value="1"/>
</dbReference>
<evidence type="ECO:0000313" key="6">
    <source>
        <dbReference type="EMBL" id="RNA34714.1"/>
    </source>
</evidence>
<name>A0A3M7SFU3_BRAPC</name>
<dbReference type="InterPro" id="IPR008422">
    <property type="entry name" value="KN_HD"/>
</dbReference>
<evidence type="ECO:0000256" key="2">
    <source>
        <dbReference type="ARBA" id="ARBA00023155"/>
    </source>
</evidence>
<dbReference type="GO" id="GO:0003677">
    <property type="term" value="F:DNA binding"/>
    <property type="evidence" value="ECO:0007669"/>
    <property type="project" value="UniProtKB-UniRule"/>
</dbReference>
<reference evidence="6 7" key="1">
    <citation type="journal article" date="2018" name="Sci. Rep.">
        <title>Genomic signatures of local adaptation to the degree of environmental predictability in rotifers.</title>
        <authorList>
            <person name="Franch-Gras L."/>
            <person name="Hahn C."/>
            <person name="Garcia-Roger E.M."/>
            <person name="Carmona M.J."/>
            <person name="Serra M."/>
            <person name="Gomez A."/>
        </authorList>
    </citation>
    <scope>NUCLEOTIDE SEQUENCE [LARGE SCALE GENOMIC DNA]</scope>
    <source>
        <strain evidence="6">HYR1</strain>
    </source>
</reference>
<sequence length="137" mass="16252">MIDNKVNLIIHLITVSLDSKMSKSMSKKKAQFQILETLITKNNFKAPIDRQTKNLLAVESNLSYKQVSNWFRNKRRMQKNVHKNNKNSVASEKKKILNDFFFNTNQRPSREERAKLSKITKLKTLEIKKWNYKQIII</sequence>
<dbReference type="InterPro" id="IPR009057">
    <property type="entry name" value="Homeodomain-like_sf"/>
</dbReference>
<dbReference type="AlphaFoldDB" id="A0A3M7SFU3"/>
<evidence type="ECO:0000256" key="1">
    <source>
        <dbReference type="ARBA" id="ARBA00023125"/>
    </source>
</evidence>
<keyword evidence="2 4" id="KW-0371">Homeobox</keyword>
<organism evidence="6 7">
    <name type="scientific">Brachionus plicatilis</name>
    <name type="common">Marine rotifer</name>
    <name type="synonym">Brachionus muelleri</name>
    <dbReference type="NCBI Taxonomy" id="10195"/>
    <lineage>
        <taxon>Eukaryota</taxon>
        <taxon>Metazoa</taxon>
        <taxon>Spiralia</taxon>
        <taxon>Gnathifera</taxon>
        <taxon>Rotifera</taxon>
        <taxon>Eurotatoria</taxon>
        <taxon>Monogononta</taxon>
        <taxon>Pseudotrocha</taxon>
        <taxon>Ploima</taxon>
        <taxon>Brachionidae</taxon>
        <taxon>Brachionus</taxon>
    </lineage>
</organism>
<comment type="subcellular location">
    <subcellularLocation>
        <location evidence="4">Nucleus</location>
    </subcellularLocation>
</comment>
<keyword evidence="1 4" id="KW-0238">DNA-binding</keyword>
<keyword evidence="3 4" id="KW-0539">Nucleus</keyword>
<comment type="caution">
    <text evidence="6">The sequence shown here is derived from an EMBL/GenBank/DDBJ whole genome shotgun (WGS) entry which is preliminary data.</text>
</comment>
<dbReference type="Pfam" id="PF05920">
    <property type="entry name" value="Homeobox_KN"/>
    <property type="match status" value="1"/>
</dbReference>
<feature type="domain" description="Homeobox" evidence="5">
    <location>
        <begin position="18"/>
        <end position="81"/>
    </location>
</feature>
<dbReference type="SMART" id="SM00389">
    <property type="entry name" value="HOX"/>
    <property type="match status" value="1"/>
</dbReference>
<dbReference type="EMBL" id="REGN01001428">
    <property type="protein sequence ID" value="RNA34714.1"/>
    <property type="molecule type" value="Genomic_DNA"/>
</dbReference>
<dbReference type="GO" id="GO:0005634">
    <property type="term" value="C:nucleus"/>
    <property type="evidence" value="ECO:0007669"/>
    <property type="project" value="UniProtKB-SubCell"/>
</dbReference>
<dbReference type="CDD" id="cd00086">
    <property type="entry name" value="homeodomain"/>
    <property type="match status" value="2"/>
</dbReference>
<evidence type="ECO:0000256" key="3">
    <source>
        <dbReference type="ARBA" id="ARBA00023242"/>
    </source>
</evidence>
<dbReference type="InterPro" id="IPR017970">
    <property type="entry name" value="Homeobox_CS"/>
</dbReference>
<accession>A0A3M7SFU3</accession>
<dbReference type="Proteomes" id="UP000276133">
    <property type="component" value="Unassembled WGS sequence"/>
</dbReference>
<proteinExistence type="predicted"/>
<evidence type="ECO:0000259" key="5">
    <source>
        <dbReference type="PROSITE" id="PS50071"/>
    </source>
</evidence>
<dbReference type="Gene3D" id="1.10.10.60">
    <property type="entry name" value="Homeodomain-like"/>
    <property type="match status" value="2"/>
</dbReference>
<dbReference type="PROSITE" id="PS50071">
    <property type="entry name" value="HOMEOBOX_2"/>
    <property type="match status" value="1"/>
</dbReference>
<evidence type="ECO:0000256" key="4">
    <source>
        <dbReference type="PROSITE-ProRule" id="PRU00108"/>
    </source>
</evidence>
<dbReference type="SUPFAM" id="SSF46689">
    <property type="entry name" value="Homeodomain-like"/>
    <property type="match status" value="2"/>
</dbReference>
<keyword evidence="7" id="KW-1185">Reference proteome</keyword>
<evidence type="ECO:0000313" key="7">
    <source>
        <dbReference type="Proteomes" id="UP000276133"/>
    </source>
</evidence>